<organism evidence="1">
    <name type="scientific">Rhizophora mucronata</name>
    <name type="common">Asiatic mangrove</name>
    <dbReference type="NCBI Taxonomy" id="61149"/>
    <lineage>
        <taxon>Eukaryota</taxon>
        <taxon>Viridiplantae</taxon>
        <taxon>Streptophyta</taxon>
        <taxon>Embryophyta</taxon>
        <taxon>Tracheophyta</taxon>
        <taxon>Spermatophyta</taxon>
        <taxon>Magnoliopsida</taxon>
        <taxon>eudicotyledons</taxon>
        <taxon>Gunneridae</taxon>
        <taxon>Pentapetalae</taxon>
        <taxon>rosids</taxon>
        <taxon>fabids</taxon>
        <taxon>Malpighiales</taxon>
        <taxon>Rhizophoraceae</taxon>
        <taxon>Rhizophora</taxon>
    </lineage>
</organism>
<name>A0A2P2N0V1_RHIMU</name>
<proteinExistence type="predicted"/>
<evidence type="ECO:0000313" key="1">
    <source>
        <dbReference type="EMBL" id="MBX36068.1"/>
    </source>
</evidence>
<sequence>MYFKNWMGVLLCFIKRKIRSWAPGMVSRRLFVKPFYFTG</sequence>
<protein>
    <submittedName>
        <fullName evidence="1">Uncharacterized protein</fullName>
    </submittedName>
</protein>
<dbReference type="EMBL" id="GGEC01055584">
    <property type="protein sequence ID" value="MBX36068.1"/>
    <property type="molecule type" value="Transcribed_RNA"/>
</dbReference>
<dbReference type="AlphaFoldDB" id="A0A2P2N0V1"/>
<accession>A0A2P2N0V1</accession>
<reference evidence="1" key="1">
    <citation type="submission" date="2018-02" db="EMBL/GenBank/DDBJ databases">
        <title>Rhizophora mucronata_Transcriptome.</title>
        <authorList>
            <person name="Meera S.P."/>
            <person name="Sreeshan A."/>
            <person name="Augustine A."/>
        </authorList>
    </citation>
    <scope>NUCLEOTIDE SEQUENCE</scope>
    <source>
        <tissue evidence="1">Leaf</tissue>
    </source>
</reference>